<keyword evidence="5" id="KW-1185">Reference proteome</keyword>
<dbReference type="HOGENOM" id="CLU_2183756_0_0_1"/>
<evidence type="ECO:0000256" key="2">
    <source>
        <dbReference type="ARBA" id="ARBA00023242"/>
    </source>
</evidence>
<dbReference type="VEuPathDB" id="FungiDB:GLRG_10813"/>
<dbReference type="InterPro" id="IPR003822">
    <property type="entry name" value="PAH"/>
</dbReference>
<name>E3QXR6_COLGM</name>
<protein>
    <submittedName>
        <fullName evidence="4">Uncharacterized protein</fullName>
    </submittedName>
</protein>
<dbReference type="eggNOG" id="ENOG502T4HU">
    <property type="taxonomic scope" value="Eukaryota"/>
</dbReference>
<gene>
    <name evidence="4" type="ORF">GLRG_10813</name>
</gene>
<dbReference type="InterPro" id="IPR036600">
    <property type="entry name" value="PAH_sf"/>
</dbReference>
<evidence type="ECO:0000313" key="5">
    <source>
        <dbReference type="Proteomes" id="UP000008782"/>
    </source>
</evidence>
<organism evidence="5">
    <name type="scientific">Colletotrichum graminicola (strain M1.001 / M2 / FGSC 10212)</name>
    <name type="common">Maize anthracnose fungus</name>
    <name type="synonym">Glomerella graminicola</name>
    <dbReference type="NCBI Taxonomy" id="645133"/>
    <lineage>
        <taxon>Eukaryota</taxon>
        <taxon>Fungi</taxon>
        <taxon>Dikarya</taxon>
        <taxon>Ascomycota</taxon>
        <taxon>Pezizomycotina</taxon>
        <taxon>Sordariomycetes</taxon>
        <taxon>Hypocreomycetidae</taxon>
        <taxon>Glomerellales</taxon>
        <taxon>Glomerellaceae</taxon>
        <taxon>Colletotrichum</taxon>
        <taxon>Colletotrichum graminicola species complex</taxon>
    </lineage>
</organism>
<dbReference type="AlphaFoldDB" id="E3QXR6"/>
<dbReference type="GO" id="GO:0006355">
    <property type="term" value="P:regulation of DNA-templated transcription"/>
    <property type="evidence" value="ECO:0007669"/>
    <property type="project" value="InterPro"/>
</dbReference>
<evidence type="ECO:0000256" key="3">
    <source>
        <dbReference type="PROSITE-ProRule" id="PRU00810"/>
    </source>
</evidence>
<dbReference type="OrthoDB" id="10265969at2759"/>
<evidence type="ECO:0000313" key="4">
    <source>
        <dbReference type="EMBL" id="EFQ35669.1"/>
    </source>
</evidence>
<dbReference type="GeneID" id="24416178"/>
<reference evidence="5" key="1">
    <citation type="journal article" date="2012" name="Nat. Genet.">
        <title>Lifestyle transitions in plant pathogenic Colletotrichum fungi deciphered by genome and transcriptome analyses.</title>
        <authorList>
            <person name="O'Connell R.J."/>
            <person name="Thon M.R."/>
            <person name="Hacquard S."/>
            <person name="Amyotte S.G."/>
            <person name="Kleemann J."/>
            <person name="Torres M.F."/>
            <person name="Damm U."/>
            <person name="Buiate E.A."/>
            <person name="Epstein L."/>
            <person name="Alkan N."/>
            <person name="Altmueller J."/>
            <person name="Alvarado-Balderrama L."/>
            <person name="Bauser C.A."/>
            <person name="Becker C."/>
            <person name="Birren B.W."/>
            <person name="Chen Z."/>
            <person name="Choi J."/>
            <person name="Crouch J.A."/>
            <person name="Duvick J.P."/>
            <person name="Farman M.A."/>
            <person name="Gan P."/>
            <person name="Heiman D."/>
            <person name="Henrissat B."/>
            <person name="Howard R.J."/>
            <person name="Kabbage M."/>
            <person name="Koch C."/>
            <person name="Kracher B."/>
            <person name="Kubo Y."/>
            <person name="Law A.D."/>
            <person name="Lebrun M.-H."/>
            <person name="Lee Y.-H."/>
            <person name="Miyara I."/>
            <person name="Moore N."/>
            <person name="Neumann U."/>
            <person name="Nordstroem K."/>
            <person name="Panaccione D.G."/>
            <person name="Panstruga R."/>
            <person name="Place M."/>
            <person name="Proctor R.H."/>
            <person name="Prusky D."/>
            <person name="Rech G."/>
            <person name="Reinhardt R."/>
            <person name="Rollins J.A."/>
            <person name="Rounsley S."/>
            <person name="Schardl C.L."/>
            <person name="Schwartz D.C."/>
            <person name="Shenoy N."/>
            <person name="Shirasu K."/>
            <person name="Sikhakolli U.R."/>
            <person name="Stueber K."/>
            <person name="Sukno S.A."/>
            <person name="Sweigard J.A."/>
            <person name="Takano Y."/>
            <person name="Takahara H."/>
            <person name="Trail F."/>
            <person name="van der Does H.C."/>
            <person name="Voll L.M."/>
            <person name="Will I."/>
            <person name="Young S."/>
            <person name="Zeng Q."/>
            <person name="Zhang J."/>
            <person name="Zhou S."/>
            <person name="Dickman M.B."/>
            <person name="Schulze-Lefert P."/>
            <person name="Ver Loren van Themaat E."/>
            <person name="Ma L.-J."/>
            <person name="Vaillancourt L.J."/>
        </authorList>
    </citation>
    <scope>NUCLEOTIDE SEQUENCE [LARGE SCALE GENOMIC DNA]</scope>
    <source>
        <strain evidence="5">M1.001 / M2 / FGSC 10212</strain>
    </source>
</reference>
<dbReference type="PROSITE" id="PS51477">
    <property type="entry name" value="PAH"/>
    <property type="match status" value="1"/>
</dbReference>
<dbReference type="Pfam" id="PF02671">
    <property type="entry name" value="PAH"/>
    <property type="match status" value="1"/>
</dbReference>
<dbReference type="EMBL" id="GG697397">
    <property type="protein sequence ID" value="EFQ35669.1"/>
    <property type="molecule type" value="Genomic_DNA"/>
</dbReference>
<dbReference type="SUPFAM" id="SSF47762">
    <property type="entry name" value="PAH2 domain"/>
    <property type="match status" value="1"/>
</dbReference>
<dbReference type="STRING" id="645133.E3QXR6"/>
<dbReference type="GO" id="GO:0005634">
    <property type="term" value="C:nucleus"/>
    <property type="evidence" value="ECO:0007669"/>
    <property type="project" value="UniProtKB-SubCell"/>
</dbReference>
<dbReference type="Gene3D" id="1.20.1160.11">
    <property type="entry name" value="Paired amphipathic helix"/>
    <property type="match status" value="1"/>
</dbReference>
<keyword evidence="2 3" id="KW-0539">Nucleus</keyword>
<comment type="subcellular location">
    <subcellularLocation>
        <location evidence="1 3">Nucleus</location>
    </subcellularLocation>
</comment>
<sequence length="109" mass="12190">MSEPPDIVSNPVEGQAGSSMFQENWSFLEDVKKRFEGSEPDVYAAFIKVLSGFYTTTAQGTEDTDGSLASLHETVKALLHGHQDLVERFESSLPQDYLDRQRDVPDHQS</sequence>
<dbReference type="Proteomes" id="UP000008782">
    <property type="component" value="Unassembled WGS sequence"/>
</dbReference>
<evidence type="ECO:0000256" key="1">
    <source>
        <dbReference type="ARBA" id="ARBA00004123"/>
    </source>
</evidence>
<accession>E3QXR6</accession>
<proteinExistence type="predicted"/>
<dbReference type="RefSeq" id="XP_008099689.1">
    <property type="nucleotide sequence ID" value="XM_008101498.1"/>
</dbReference>